<dbReference type="OrthoDB" id="9770030at2"/>
<reference evidence="4 5" key="1">
    <citation type="submission" date="2015-05" db="EMBL/GenBank/DDBJ databases">
        <title>Complete genome sequence of Corynebacterium epidermidicanis DSM 45586, isolated from the skin of a dog suffering from pruritus.</title>
        <authorList>
            <person name="Ruckert C."/>
            <person name="Albersmeier A."/>
            <person name="Winkler A."/>
            <person name="Tauch A."/>
        </authorList>
    </citation>
    <scope>NUCLEOTIDE SEQUENCE [LARGE SCALE GENOMIC DNA]</scope>
    <source>
        <strain evidence="4 5">DSM 45586</strain>
    </source>
</reference>
<dbReference type="PROSITE" id="PS50206">
    <property type="entry name" value="RHODANESE_3"/>
    <property type="match status" value="2"/>
</dbReference>
<dbReference type="PANTHER" id="PTHR11364">
    <property type="entry name" value="THIOSULFATE SULFERTANSFERASE"/>
    <property type="match status" value="1"/>
</dbReference>
<feature type="domain" description="Rhodanese" evidence="3">
    <location>
        <begin position="72"/>
        <end position="128"/>
    </location>
</feature>
<dbReference type="EC" id="2.8.1.1" evidence="4"/>
<evidence type="ECO:0000259" key="3">
    <source>
        <dbReference type="PROSITE" id="PS50206"/>
    </source>
</evidence>
<dbReference type="InterPro" id="IPR001763">
    <property type="entry name" value="Rhodanese-like_dom"/>
</dbReference>
<feature type="domain" description="Rhodanese" evidence="3">
    <location>
        <begin position="155"/>
        <end position="261"/>
    </location>
</feature>
<organism evidence="4 5">
    <name type="scientific">Corynebacterium epidermidicanis</name>
    <dbReference type="NCBI Taxonomy" id="1050174"/>
    <lineage>
        <taxon>Bacteria</taxon>
        <taxon>Bacillati</taxon>
        <taxon>Actinomycetota</taxon>
        <taxon>Actinomycetes</taxon>
        <taxon>Mycobacteriales</taxon>
        <taxon>Corynebacteriaceae</taxon>
        <taxon>Corynebacterium</taxon>
    </lineage>
</organism>
<keyword evidence="1 4" id="KW-0808">Transferase</keyword>
<gene>
    <name evidence="4" type="ORF">CEPID_05985</name>
</gene>
<evidence type="ECO:0000256" key="1">
    <source>
        <dbReference type="ARBA" id="ARBA00022679"/>
    </source>
</evidence>
<evidence type="ECO:0000256" key="2">
    <source>
        <dbReference type="ARBA" id="ARBA00022737"/>
    </source>
</evidence>
<dbReference type="InterPro" id="IPR036873">
    <property type="entry name" value="Rhodanese-like_dom_sf"/>
</dbReference>
<dbReference type="PANTHER" id="PTHR11364:SF27">
    <property type="entry name" value="SULFURTRANSFERASE"/>
    <property type="match status" value="1"/>
</dbReference>
<name>A0A0G3GU15_9CORY</name>
<dbReference type="GO" id="GO:0004792">
    <property type="term" value="F:thiosulfate-cyanide sulfurtransferase activity"/>
    <property type="evidence" value="ECO:0007669"/>
    <property type="project" value="UniProtKB-EC"/>
</dbReference>
<evidence type="ECO:0000313" key="4">
    <source>
        <dbReference type="EMBL" id="AKK03058.1"/>
    </source>
</evidence>
<dbReference type="RefSeq" id="WP_047240142.1">
    <property type="nucleotide sequence ID" value="NZ_CP011541.1"/>
</dbReference>
<accession>A0A0G3GU15</accession>
<dbReference type="SMART" id="SM00450">
    <property type="entry name" value="RHOD"/>
    <property type="match status" value="2"/>
</dbReference>
<dbReference type="CDD" id="cd01449">
    <property type="entry name" value="TST_Repeat_2"/>
    <property type="match status" value="1"/>
</dbReference>
<dbReference type="PATRIC" id="fig|1050174.4.peg.1210"/>
<sequence length="267" mass="28240">MSTLPTPLVDAAWLIDHLNDEDLVVVCALSSRSGRIPDAGIPGTRIANIEAEFSEPHAELPHTAPTNLQAPFEQLGISSDTKVVIYDNPKGFFAARIWWLGLAAGLDQVAVLDGGLVAWEKAGGELAPFNLSAPLAGKIQSKLRPLFVDADGLGLVVDARSAERFAGTAPEPRPGLRAGHIPGSVNLPYTEVLNDDGTFRSPVELQELFADFGSDNMHFSCGSGVTACIDALAATLAGYKNLKVYDGSWSEWGRPNSGFEVAEGDAG</sequence>
<keyword evidence="5" id="KW-1185">Reference proteome</keyword>
<proteinExistence type="predicted"/>
<keyword evidence="2" id="KW-0677">Repeat</keyword>
<protein>
    <submittedName>
        <fullName evidence="4">Rhodanese-related sulfurtransferase</fullName>
        <ecNumber evidence="4">2.8.1.1</ecNumber>
    </submittedName>
</protein>
<dbReference type="STRING" id="1050174.CEPID_05985"/>
<dbReference type="EMBL" id="CP011541">
    <property type="protein sequence ID" value="AKK03058.1"/>
    <property type="molecule type" value="Genomic_DNA"/>
</dbReference>
<dbReference type="CDD" id="cd01448">
    <property type="entry name" value="TST_Repeat_1"/>
    <property type="match status" value="1"/>
</dbReference>
<evidence type="ECO:0000313" key="5">
    <source>
        <dbReference type="Proteomes" id="UP000035368"/>
    </source>
</evidence>
<dbReference type="Proteomes" id="UP000035368">
    <property type="component" value="Chromosome"/>
</dbReference>
<dbReference type="AlphaFoldDB" id="A0A0G3GU15"/>
<dbReference type="KEGG" id="cei:CEPID_05985"/>
<dbReference type="InterPro" id="IPR045078">
    <property type="entry name" value="TST/MPST-like"/>
</dbReference>
<dbReference type="SUPFAM" id="SSF52821">
    <property type="entry name" value="Rhodanese/Cell cycle control phosphatase"/>
    <property type="match status" value="2"/>
</dbReference>
<dbReference type="Gene3D" id="3.40.250.10">
    <property type="entry name" value="Rhodanese-like domain"/>
    <property type="match status" value="2"/>
</dbReference>
<dbReference type="Pfam" id="PF00581">
    <property type="entry name" value="Rhodanese"/>
    <property type="match status" value="2"/>
</dbReference>